<dbReference type="PANTHER" id="PTHR28241">
    <property type="entry name" value="MITOCHONDRIAL IMPORT PROTEIN 1"/>
    <property type="match status" value="1"/>
</dbReference>
<dbReference type="Pfam" id="PF08219">
    <property type="entry name" value="TOM13"/>
    <property type="match status" value="1"/>
</dbReference>
<dbReference type="PANTHER" id="PTHR28241:SF1">
    <property type="entry name" value="MITOCHONDRIAL IMPORT PROTEIN 1"/>
    <property type="match status" value="1"/>
</dbReference>
<reference evidence="2" key="1">
    <citation type="submission" date="2021-06" db="EMBL/GenBank/DDBJ databases">
        <authorList>
            <person name="Kallberg Y."/>
            <person name="Tangrot J."/>
            <person name="Rosling A."/>
        </authorList>
    </citation>
    <scope>NUCLEOTIDE SEQUENCE</scope>
    <source>
        <strain evidence="2">MA453B</strain>
    </source>
</reference>
<feature type="compositionally biased region" description="Polar residues" evidence="1">
    <location>
        <begin position="126"/>
        <end position="138"/>
    </location>
</feature>
<dbReference type="EMBL" id="CAJVPY010000746">
    <property type="protein sequence ID" value="CAG8490236.1"/>
    <property type="molecule type" value="Genomic_DNA"/>
</dbReference>
<comment type="caution">
    <text evidence="2">The sequence shown here is derived from an EMBL/GenBank/DDBJ whole genome shotgun (WGS) entry which is preliminary data.</text>
</comment>
<proteinExistence type="predicted"/>
<dbReference type="GO" id="GO:0045040">
    <property type="term" value="P:protein insertion into mitochondrial outer membrane"/>
    <property type="evidence" value="ECO:0007669"/>
    <property type="project" value="TreeGrafter"/>
</dbReference>
<evidence type="ECO:0000313" key="3">
    <source>
        <dbReference type="Proteomes" id="UP000789405"/>
    </source>
</evidence>
<dbReference type="GO" id="GO:0005741">
    <property type="term" value="C:mitochondrial outer membrane"/>
    <property type="evidence" value="ECO:0007669"/>
    <property type="project" value="InterPro"/>
</dbReference>
<gene>
    <name evidence="2" type="ORF">DERYTH_LOCUS2376</name>
</gene>
<organism evidence="2 3">
    <name type="scientific">Dentiscutata erythropus</name>
    <dbReference type="NCBI Taxonomy" id="1348616"/>
    <lineage>
        <taxon>Eukaryota</taxon>
        <taxon>Fungi</taxon>
        <taxon>Fungi incertae sedis</taxon>
        <taxon>Mucoromycota</taxon>
        <taxon>Glomeromycotina</taxon>
        <taxon>Glomeromycetes</taxon>
        <taxon>Diversisporales</taxon>
        <taxon>Gigasporaceae</taxon>
        <taxon>Dentiscutata</taxon>
    </lineage>
</organism>
<name>A0A9N8WIG1_9GLOM</name>
<protein>
    <submittedName>
        <fullName evidence="2">9324_t:CDS:1</fullName>
    </submittedName>
</protein>
<accession>A0A9N8WIG1</accession>
<dbReference type="OrthoDB" id="5529571at2759"/>
<sequence>MTENTSPLLAATIASDDMIPHVVLNTSIGSPPHSDSGIPPSLSRRGSFVPPNIYHRHQRNTDDTIVPFYRRPQFYSSILRTFAFNFFFPFINGVMLGFGEICANELAFRMGWFGVRSLPLHYQRTASTRNRETNSSGKFKNANGRKTEMDEEDEKIVVEMAPIS</sequence>
<dbReference type="Proteomes" id="UP000789405">
    <property type="component" value="Unassembled WGS sequence"/>
</dbReference>
<evidence type="ECO:0000313" key="2">
    <source>
        <dbReference type="EMBL" id="CAG8490236.1"/>
    </source>
</evidence>
<dbReference type="AlphaFoldDB" id="A0A9N8WIG1"/>
<dbReference type="GO" id="GO:0070096">
    <property type="term" value="P:mitochondrial outer membrane translocase complex assembly"/>
    <property type="evidence" value="ECO:0007669"/>
    <property type="project" value="TreeGrafter"/>
</dbReference>
<evidence type="ECO:0000256" key="1">
    <source>
        <dbReference type="SAM" id="MobiDB-lite"/>
    </source>
</evidence>
<feature type="region of interest" description="Disordered" evidence="1">
    <location>
        <begin position="126"/>
        <end position="151"/>
    </location>
</feature>
<dbReference type="InterPro" id="IPR013262">
    <property type="entry name" value="OMP_MIM1/TOM13_mt"/>
</dbReference>
<keyword evidence="3" id="KW-1185">Reference proteome</keyword>